<comment type="caution">
    <text evidence="2">The sequence shown here is derived from an EMBL/GenBank/DDBJ whole genome shotgun (WGS) entry which is preliminary data.</text>
</comment>
<dbReference type="Proteomes" id="UP001597267">
    <property type="component" value="Unassembled WGS sequence"/>
</dbReference>
<accession>A0ABW4J722</accession>
<evidence type="ECO:0008006" key="4">
    <source>
        <dbReference type="Google" id="ProtNLM"/>
    </source>
</evidence>
<proteinExistence type="predicted"/>
<dbReference type="RefSeq" id="WP_125715413.1">
    <property type="nucleotide sequence ID" value="NZ_JBHTOP010000007.1"/>
</dbReference>
<feature type="transmembrane region" description="Helical" evidence="1">
    <location>
        <begin position="32"/>
        <end position="55"/>
    </location>
</feature>
<evidence type="ECO:0000313" key="2">
    <source>
        <dbReference type="EMBL" id="MFD1671393.1"/>
    </source>
</evidence>
<keyword evidence="1" id="KW-1133">Transmembrane helix</keyword>
<evidence type="ECO:0000256" key="1">
    <source>
        <dbReference type="SAM" id="Phobius"/>
    </source>
</evidence>
<name>A0ABW4J722_9LACO</name>
<keyword evidence="1" id="KW-0472">Membrane</keyword>
<sequence>MRRSPHFLRGILFLVGALLCVLIIFIEFTHGILGIGPIRVMKLWLLVAIFLVLALQSFRG</sequence>
<organism evidence="2 3">
    <name type="scientific">Agrilactobacillus yilanensis</name>
    <dbReference type="NCBI Taxonomy" id="2485997"/>
    <lineage>
        <taxon>Bacteria</taxon>
        <taxon>Bacillati</taxon>
        <taxon>Bacillota</taxon>
        <taxon>Bacilli</taxon>
        <taxon>Lactobacillales</taxon>
        <taxon>Lactobacillaceae</taxon>
        <taxon>Agrilactobacillus</taxon>
    </lineage>
</organism>
<gene>
    <name evidence="2" type="ORF">ACFQ5M_04720</name>
</gene>
<reference evidence="3" key="1">
    <citation type="journal article" date="2019" name="Int. J. Syst. Evol. Microbiol.">
        <title>The Global Catalogue of Microorganisms (GCM) 10K type strain sequencing project: providing services to taxonomists for standard genome sequencing and annotation.</title>
        <authorList>
            <consortium name="The Broad Institute Genomics Platform"/>
            <consortium name="The Broad Institute Genome Sequencing Center for Infectious Disease"/>
            <person name="Wu L."/>
            <person name="Ma J."/>
        </authorList>
    </citation>
    <scope>NUCLEOTIDE SEQUENCE [LARGE SCALE GENOMIC DNA]</scope>
    <source>
        <strain evidence="3">CCM 8896</strain>
    </source>
</reference>
<evidence type="ECO:0000313" key="3">
    <source>
        <dbReference type="Proteomes" id="UP001597267"/>
    </source>
</evidence>
<dbReference type="EMBL" id="JBHTOP010000007">
    <property type="protein sequence ID" value="MFD1671393.1"/>
    <property type="molecule type" value="Genomic_DNA"/>
</dbReference>
<keyword evidence="1" id="KW-0812">Transmembrane</keyword>
<feature type="transmembrane region" description="Helical" evidence="1">
    <location>
        <begin position="7"/>
        <end position="26"/>
    </location>
</feature>
<keyword evidence="3" id="KW-1185">Reference proteome</keyword>
<protein>
    <recommendedName>
        <fullName evidence="4">DUF1328 domain-containing protein</fullName>
    </recommendedName>
</protein>